<dbReference type="InterPro" id="IPR000914">
    <property type="entry name" value="SBP_5_dom"/>
</dbReference>
<evidence type="ECO:0000313" key="7">
    <source>
        <dbReference type="EMBL" id="MBG6121500.1"/>
    </source>
</evidence>
<dbReference type="PROSITE" id="PS01040">
    <property type="entry name" value="SBP_BACTERIAL_5"/>
    <property type="match status" value="1"/>
</dbReference>
<dbReference type="CDD" id="cd08503">
    <property type="entry name" value="PBP2_NikA_DppA_OppA_like_17"/>
    <property type="match status" value="1"/>
</dbReference>
<keyword evidence="4 5" id="KW-0732">Signal</keyword>
<dbReference type="PROSITE" id="PS51257">
    <property type="entry name" value="PROKAR_LIPOPROTEIN"/>
    <property type="match status" value="1"/>
</dbReference>
<dbReference type="RefSeq" id="WP_196824045.1">
    <property type="nucleotide sequence ID" value="NZ_CP046980.1"/>
</dbReference>
<comment type="caution">
    <text evidence="7">The sequence shown here is derived from an EMBL/GenBank/DDBJ whole genome shotgun (WGS) entry which is preliminary data.</text>
</comment>
<dbReference type="GO" id="GO:0042597">
    <property type="term" value="C:periplasmic space"/>
    <property type="evidence" value="ECO:0007669"/>
    <property type="project" value="UniProtKB-ARBA"/>
</dbReference>
<proteinExistence type="inferred from homology"/>
<comment type="subcellular location">
    <subcellularLocation>
        <location evidence="1">Cell membrane</location>
        <topology evidence="1">Lipid-anchor</topology>
    </subcellularLocation>
</comment>
<dbReference type="Pfam" id="PF00496">
    <property type="entry name" value="SBP_bac_5"/>
    <property type="match status" value="1"/>
</dbReference>
<sequence>MVQLTRRELLGATVVGGAATALAACGSSAPVKEIDPSTPPRKGGRLRVGLVGGSASDKLDAHIPSSTSDAARVINLYETLVRRGYDYELENRLAESFEPNEDATEWTIVLREGVKFSDGRPIRPQDVIATLKRIGDPDDPKSGAGSIAHIEEMVPEGDRKLVLKLTQPDAELYDVFCEYQMGIVPEDYDPENPIGAGPFKLVDFTPGRATTLARNEHYFLGPANLDEVTIIDFQQDDAMLNALMSSQVDAIGALNHSLVRGIESNPRLKVVSSETGMWLPFTMRIDAEPFDDERVRQAFRVAADRPGMIRQVFSDEGQLGNDMFALYDPNYPHEFAQREQNIEEAKRLLAEAGYPDGISVTLDTAELASGALRSAQVFVEQVKPAGIDITINQIELSSYWDGYLEYPFSQTFYYTRNFFEQVNRCATADAPFNETHWVDEDFTKRLMEARAVLDDSERGKKIKELQKEFYDRGGYLIWGFPNQIDAYHHYVMGARPHPSGIALSQALFYDMWIAEA</sequence>
<dbReference type="Gene3D" id="3.40.190.10">
    <property type="entry name" value="Periplasmic binding protein-like II"/>
    <property type="match status" value="1"/>
</dbReference>
<feature type="signal peptide" evidence="5">
    <location>
        <begin position="1"/>
        <end position="23"/>
    </location>
</feature>
<accession>A0A931GT52</accession>
<comment type="similarity">
    <text evidence="2">Belongs to the bacterial solute-binding protein 5 family.</text>
</comment>
<name>A0A931GT52_9CORY</name>
<dbReference type="PIRSF" id="PIRSF002741">
    <property type="entry name" value="MppA"/>
    <property type="match status" value="1"/>
</dbReference>
<evidence type="ECO:0000313" key="8">
    <source>
        <dbReference type="Proteomes" id="UP000658613"/>
    </source>
</evidence>
<dbReference type="AlphaFoldDB" id="A0A931GT52"/>
<keyword evidence="8" id="KW-1185">Reference proteome</keyword>
<dbReference type="GO" id="GO:0043190">
    <property type="term" value="C:ATP-binding cassette (ABC) transporter complex"/>
    <property type="evidence" value="ECO:0007669"/>
    <property type="project" value="InterPro"/>
</dbReference>
<organism evidence="7 8">
    <name type="scientific">Corynebacterium aquatimens</name>
    <dbReference type="NCBI Taxonomy" id="1190508"/>
    <lineage>
        <taxon>Bacteria</taxon>
        <taxon>Bacillati</taxon>
        <taxon>Actinomycetota</taxon>
        <taxon>Actinomycetes</taxon>
        <taxon>Mycobacteriales</taxon>
        <taxon>Corynebacteriaceae</taxon>
        <taxon>Corynebacterium</taxon>
    </lineage>
</organism>
<evidence type="ECO:0000256" key="4">
    <source>
        <dbReference type="ARBA" id="ARBA00022729"/>
    </source>
</evidence>
<feature type="chain" id="PRO_5036736495" evidence="5">
    <location>
        <begin position="24"/>
        <end position="516"/>
    </location>
</feature>
<dbReference type="PROSITE" id="PS51318">
    <property type="entry name" value="TAT"/>
    <property type="match status" value="1"/>
</dbReference>
<protein>
    <submittedName>
        <fullName evidence="7">Peptide/nickel transport system substrate-binding protein</fullName>
    </submittedName>
</protein>
<dbReference type="EMBL" id="JADOUE010000001">
    <property type="protein sequence ID" value="MBG6121500.1"/>
    <property type="molecule type" value="Genomic_DNA"/>
</dbReference>
<dbReference type="GO" id="GO:1904680">
    <property type="term" value="F:peptide transmembrane transporter activity"/>
    <property type="evidence" value="ECO:0007669"/>
    <property type="project" value="TreeGrafter"/>
</dbReference>
<evidence type="ECO:0000259" key="6">
    <source>
        <dbReference type="Pfam" id="PF00496"/>
    </source>
</evidence>
<dbReference type="InterPro" id="IPR006311">
    <property type="entry name" value="TAT_signal"/>
</dbReference>
<dbReference type="Gene3D" id="3.10.105.10">
    <property type="entry name" value="Dipeptide-binding Protein, Domain 3"/>
    <property type="match status" value="1"/>
</dbReference>
<dbReference type="InterPro" id="IPR023765">
    <property type="entry name" value="SBP_5_CS"/>
</dbReference>
<evidence type="ECO:0000256" key="3">
    <source>
        <dbReference type="ARBA" id="ARBA00022448"/>
    </source>
</evidence>
<feature type="domain" description="Solute-binding protein family 5" evidence="6">
    <location>
        <begin position="88"/>
        <end position="400"/>
    </location>
</feature>
<dbReference type="InterPro" id="IPR039424">
    <property type="entry name" value="SBP_5"/>
</dbReference>
<dbReference type="Proteomes" id="UP000658613">
    <property type="component" value="Unassembled WGS sequence"/>
</dbReference>
<evidence type="ECO:0000256" key="1">
    <source>
        <dbReference type="ARBA" id="ARBA00004193"/>
    </source>
</evidence>
<dbReference type="GO" id="GO:0015833">
    <property type="term" value="P:peptide transport"/>
    <property type="evidence" value="ECO:0007669"/>
    <property type="project" value="TreeGrafter"/>
</dbReference>
<evidence type="ECO:0000256" key="5">
    <source>
        <dbReference type="SAM" id="SignalP"/>
    </source>
</evidence>
<reference evidence="7" key="1">
    <citation type="submission" date="2020-11" db="EMBL/GenBank/DDBJ databases">
        <title>Sequencing the genomes of 1000 actinobacteria strains.</title>
        <authorList>
            <person name="Klenk H.-P."/>
        </authorList>
    </citation>
    <scope>NUCLEOTIDE SEQUENCE</scope>
    <source>
        <strain evidence="7">DSM 45632</strain>
    </source>
</reference>
<dbReference type="InterPro" id="IPR030678">
    <property type="entry name" value="Peptide/Ni-bd"/>
</dbReference>
<dbReference type="SUPFAM" id="SSF53850">
    <property type="entry name" value="Periplasmic binding protein-like II"/>
    <property type="match status" value="1"/>
</dbReference>
<dbReference type="PANTHER" id="PTHR30290">
    <property type="entry name" value="PERIPLASMIC BINDING COMPONENT OF ABC TRANSPORTER"/>
    <property type="match status" value="1"/>
</dbReference>
<keyword evidence="3" id="KW-0813">Transport</keyword>
<gene>
    <name evidence="7" type="ORF">IW254_000469</name>
</gene>
<evidence type="ECO:0000256" key="2">
    <source>
        <dbReference type="ARBA" id="ARBA00005695"/>
    </source>
</evidence>
<dbReference type="PANTHER" id="PTHR30290:SF10">
    <property type="entry name" value="PERIPLASMIC OLIGOPEPTIDE-BINDING PROTEIN-RELATED"/>
    <property type="match status" value="1"/>
</dbReference>